<dbReference type="GeneID" id="19893441"/>
<dbReference type="RefSeq" id="YP_009047156.1">
    <property type="nucleotide sequence ID" value="NC_024486.1"/>
</dbReference>
<evidence type="ECO:0000256" key="6">
    <source>
        <dbReference type="ARBA" id="ARBA00023125"/>
    </source>
</evidence>
<organism evidence="8 9">
    <name type="scientific">Duck adenovirus 2</name>
    <dbReference type="NCBI Taxonomy" id="1520006"/>
    <lineage>
        <taxon>Viruses</taxon>
        <taxon>Varidnaviria</taxon>
        <taxon>Bamfordvirae</taxon>
        <taxon>Preplasmiviricota</taxon>
        <taxon>Polisuviricotina</taxon>
        <taxon>Pharingeaviricetes</taxon>
        <taxon>Rowavirales</taxon>
        <taxon>Adenoviridae</taxon>
        <taxon>Aviadenovirus</taxon>
        <taxon>Aviadenovirus anatis</taxon>
        <taxon>Duck aviadenovirus B</taxon>
    </lineage>
</organism>
<evidence type="ECO:0000256" key="1">
    <source>
        <dbReference type="ARBA" id="ARBA00022553"/>
    </source>
</evidence>
<sequence length="601" mass="69893">MAAFRIFAELTGQSINTVRFMELILKLDDIRVRHEPRQIDPRTVYRVSRVYDYRVMQLVDMAPGSNNVRREPYNGLPAPHLLIGYQYMHKVLNDYYFENRVFMQLGFSRTYGPSQPRLYWTCLTDCSYSVDVGRYMQFLDLDNFNETFEQMHNSVLMDRISADMGNLVGRGDPYQQDIVTTLTGRGAAGLSTDTAVRIASRDDANILSAIRQLRVALTHYLFSWYFDCYENEHQIRFLPFGDVFTRENWLQELVDSYGSVDTRRLVVAVVSRGFSPSDAAEIMSKCLMSTLIETQNPAAEGPLRGGAIQLRNRRVPSREGLRPRGPRGRAITTSQLSRRRRRTAQIFVDRLPQRRRRRTAVGAEQLPAEMEEDRYEPELGEVVADEEEDFLDEVFRTVLAAINALRDELSPASRRHQMFQFGNDFYRLLVTSRDGGIVTDSFLRKWVLYFFLSEHVASTLYYLYVKFMMNRNFTRFVTIETLQVLLTGWDVHARQVFKRIWSEQNAPNMFEALWSRVLLDFLMMVERTGQFAGMDEADQQLFLSDIQYRDKSGDIDDVLNQLNLSEELIESIDISFRIKFKGVTAISTNQRIQARLREVNL</sequence>
<evidence type="ECO:0000256" key="2">
    <source>
        <dbReference type="ARBA" id="ARBA00022562"/>
    </source>
</evidence>
<keyword evidence="1" id="KW-0597">Phosphoprotein</keyword>
<evidence type="ECO:0000313" key="8">
    <source>
        <dbReference type="EMBL" id="AIE77215.1"/>
    </source>
</evidence>
<evidence type="ECO:0000256" key="7">
    <source>
        <dbReference type="SAM" id="Phobius"/>
    </source>
</evidence>
<reference evidence="8 9" key="1">
    <citation type="journal article" date="2014" name="Virology">
        <title>Complete genome sequences of pigeon adenovirus 1 and duck adenovirus 2 extend the number of species within the genus Aviadenovirus.</title>
        <authorList>
            <person name="Marek A."/>
            <person name="Kajan G.L."/>
            <person name="Kosiol C."/>
            <person name="Harrach B."/>
            <person name="Schlotterer C."/>
            <person name="Hess M."/>
        </authorList>
    </citation>
    <scope>NUCLEOTIDE SEQUENCE [LARGE SCALE GENOMIC DNA]</scope>
    <source>
        <strain evidence="8 9">GR</strain>
    </source>
</reference>
<dbReference type="GO" id="GO:0006260">
    <property type="term" value="P:DNA replication"/>
    <property type="evidence" value="ECO:0007669"/>
    <property type="project" value="UniProtKB-KW"/>
</dbReference>
<evidence type="ECO:0000256" key="4">
    <source>
        <dbReference type="ARBA" id="ARBA00023109"/>
    </source>
</evidence>
<dbReference type="InterPro" id="IPR003391">
    <property type="entry name" value="Adeno_preterminal"/>
</dbReference>
<accession>A0A075FAB0</accession>
<protein>
    <submittedName>
        <fullName evidence="8">PTP</fullName>
    </submittedName>
</protein>
<keyword evidence="7" id="KW-1133">Transmembrane helix</keyword>
<dbReference type="GO" id="GO:0039693">
    <property type="term" value="P:viral DNA genome replication"/>
    <property type="evidence" value="ECO:0007669"/>
    <property type="project" value="UniProtKB-KW"/>
</dbReference>
<evidence type="ECO:0000256" key="3">
    <source>
        <dbReference type="ARBA" id="ARBA00022705"/>
    </source>
</evidence>
<proteinExistence type="predicted"/>
<keyword evidence="4" id="KW-1194">Viral DNA replication</keyword>
<name>A0A075FAB0_9ADEN</name>
<dbReference type="GO" id="GO:0003677">
    <property type="term" value="F:DNA binding"/>
    <property type="evidence" value="ECO:0007669"/>
    <property type="project" value="UniProtKB-KW"/>
</dbReference>
<evidence type="ECO:0000313" key="9">
    <source>
        <dbReference type="Proteomes" id="UP000113541"/>
    </source>
</evidence>
<keyword evidence="3" id="KW-0235">DNA replication</keyword>
<dbReference type="Proteomes" id="UP000113541">
    <property type="component" value="Segment"/>
</dbReference>
<evidence type="ECO:0000256" key="5">
    <source>
        <dbReference type="ARBA" id="ARBA00023124"/>
    </source>
</evidence>
<keyword evidence="7" id="KW-0472">Membrane</keyword>
<keyword evidence="5" id="KW-0190">Covalent protein-DNA linkage</keyword>
<keyword evidence="7" id="KW-0812">Transmembrane</keyword>
<keyword evidence="6" id="KW-0238">DNA-binding</keyword>
<dbReference type="Pfam" id="PF02459">
    <property type="entry name" value="Adeno_terminal"/>
    <property type="match status" value="1"/>
</dbReference>
<keyword evidence="9" id="KW-1185">Reference proteome</keyword>
<dbReference type="OrthoDB" id="4382at10239"/>
<keyword evidence="2" id="KW-1048">Host nucleus</keyword>
<dbReference type="EMBL" id="KJ469653">
    <property type="protein sequence ID" value="AIE77215.1"/>
    <property type="molecule type" value="Genomic_DNA"/>
</dbReference>
<feature type="transmembrane region" description="Helical" evidence="7">
    <location>
        <begin position="446"/>
        <end position="465"/>
    </location>
</feature>
<dbReference type="KEGG" id="vg:19893441"/>